<evidence type="ECO:0000256" key="2">
    <source>
        <dbReference type="ARBA" id="ARBA00022679"/>
    </source>
</evidence>
<evidence type="ECO:0000313" key="7">
    <source>
        <dbReference type="EMBL" id="RXN25205.1"/>
    </source>
</evidence>
<evidence type="ECO:0000256" key="1">
    <source>
        <dbReference type="ARBA" id="ARBA00007824"/>
    </source>
</evidence>
<gene>
    <name evidence="7" type="ORF">ROHU_021645</name>
</gene>
<dbReference type="Proteomes" id="UP000290572">
    <property type="component" value="Unassembled WGS sequence"/>
</dbReference>
<dbReference type="InterPro" id="IPR051496">
    <property type="entry name" value="H-rev107_PLA/AT"/>
</dbReference>
<dbReference type="PROSITE" id="PS51934">
    <property type="entry name" value="LRAT"/>
    <property type="match status" value="1"/>
</dbReference>
<sequence>MRMKKKYKDEPYPGCNRLEKQPKKDREPELGDLIEISRDGYQHWAIYVGDGYVIHVVSDSEHADTGASKKSKKDGNVTVKKEKLQDVVGNDKYRINNHLDEKYNPRPIKDILQQAESFVGREFPYDLLLRNFSVLLCFPVLMLNLKTDADFI</sequence>
<dbReference type="InterPro" id="IPR007053">
    <property type="entry name" value="LRAT_dom"/>
</dbReference>
<comment type="similarity">
    <text evidence="1">Belongs to the H-rev107 family.</text>
</comment>
<dbReference type="Gene3D" id="3.90.1720.10">
    <property type="entry name" value="endopeptidase domain like (from Nostoc punctiforme)"/>
    <property type="match status" value="1"/>
</dbReference>
<feature type="region of interest" description="Disordered" evidence="5">
    <location>
        <begin position="1"/>
        <end position="29"/>
    </location>
</feature>
<evidence type="ECO:0000256" key="3">
    <source>
        <dbReference type="ARBA" id="ARBA00022801"/>
    </source>
</evidence>
<evidence type="ECO:0000313" key="8">
    <source>
        <dbReference type="Proteomes" id="UP000290572"/>
    </source>
</evidence>
<organism evidence="7 8">
    <name type="scientific">Labeo rohita</name>
    <name type="common">Indian major carp</name>
    <name type="synonym">Cyprinus rohita</name>
    <dbReference type="NCBI Taxonomy" id="84645"/>
    <lineage>
        <taxon>Eukaryota</taxon>
        <taxon>Metazoa</taxon>
        <taxon>Chordata</taxon>
        <taxon>Craniata</taxon>
        <taxon>Vertebrata</taxon>
        <taxon>Euteleostomi</taxon>
        <taxon>Actinopterygii</taxon>
        <taxon>Neopterygii</taxon>
        <taxon>Teleostei</taxon>
        <taxon>Ostariophysi</taxon>
        <taxon>Cypriniformes</taxon>
        <taxon>Cyprinidae</taxon>
        <taxon>Labeoninae</taxon>
        <taxon>Labeonini</taxon>
        <taxon>Labeo</taxon>
    </lineage>
</organism>
<feature type="domain" description="LRAT" evidence="6">
    <location>
        <begin position="33"/>
        <end position="152"/>
    </location>
</feature>
<evidence type="ECO:0000256" key="4">
    <source>
        <dbReference type="ARBA" id="ARBA00023098"/>
    </source>
</evidence>
<keyword evidence="3" id="KW-0378">Hydrolase</keyword>
<dbReference type="GO" id="GO:0004623">
    <property type="term" value="F:phospholipase A2 activity"/>
    <property type="evidence" value="ECO:0007669"/>
    <property type="project" value="TreeGrafter"/>
</dbReference>
<feature type="compositionally biased region" description="Basic and acidic residues" evidence="5">
    <location>
        <begin position="7"/>
        <end position="29"/>
    </location>
</feature>
<dbReference type="PANTHER" id="PTHR13943">
    <property type="entry name" value="HRAS-LIKE SUPPRESSOR - RELATED"/>
    <property type="match status" value="1"/>
</dbReference>
<dbReference type="AlphaFoldDB" id="A0A498N8D8"/>
<keyword evidence="4" id="KW-0443">Lipid metabolism</keyword>
<reference evidence="7 8" key="1">
    <citation type="submission" date="2018-03" db="EMBL/GenBank/DDBJ databases">
        <title>Draft genome sequence of Rohu Carp (Labeo rohita).</title>
        <authorList>
            <person name="Das P."/>
            <person name="Kushwaha B."/>
            <person name="Joshi C.G."/>
            <person name="Kumar D."/>
            <person name="Nagpure N.S."/>
            <person name="Sahoo L."/>
            <person name="Das S.P."/>
            <person name="Bit A."/>
            <person name="Patnaik S."/>
            <person name="Meher P.K."/>
            <person name="Jayasankar P."/>
            <person name="Koringa P.G."/>
            <person name="Patel N.V."/>
            <person name="Hinsu A.T."/>
            <person name="Kumar R."/>
            <person name="Pandey M."/>
            <person name="Agarwal S."/>
            <person name="Srivastava S."/>
            <person name="Singh M."/>
            <person name="Iquebal M.A."/>
            <person name="Jaiswal S."/>
            <person name="Angadi U.B."/>
            <person name="Kumar N."/>
            <person name="Raza M."/>
            <person name="Shah T.M."/>
            <person name="Rai A."/>
            <person name="Jena J.K."/>
        </authorList>
    </citation>
    <scope>NUCLEOTIDE SEQUENCE [LARGE SCALE GENOMIC DNA]</scope>
    <source>
        <strain evidence="7">DASCIFA01</strain>
        <tissue evidence="7">Testis</tissue>
    </source>
</reference>
<accession>A0A498N8D8</accession>
<name>A0A498N8D8_LABRO</name>
<dbReference type="GO" id="GO:0005737">
    <property type="term" value="C:cytoplasm"/>
    <property type="evidence" value="ECO:0007669"/>
    <property type="project" value="TreeGrafter"/>
</dbReference>
<dbReference type="GO" id="GO:0016410">
    <property type="term" value="F:N-acyltransferase activity"/>
    <property type="evidence" value="ECO:0007669"/>
    <property type="project" value="TreeGrafter"/>
</dbReference>
<proteinExistence type="inferred from homology"/>
<protein>
    <submittedName>
        <fullName evidence="7">HRAS-like suppressor 3</fullName>
    </submittedName>
</protein>
<dbReference type="STRING" id="84645.A0A498N8D8"/>
<dbReference type="GO" id="GO:0008970">
    <property type="term" value="F:phospholipase A1 activity"/>
    <property type="evidence" value="ECO:0007669"/>
    <property type="project" value="TreeGrafter"/>
</dbReference>
<keyword evidence="8" id="KW-1185">Reference proteome</keyword>
<evidence type="ECO:0000259" key="6">
    <source>
        <dbReference type="PROSITE" id="PS51934"/>
    </source>
</evidence>
<dbReference type="PANTHER" id="PTHR13943:SF31">
    <property type="entry name" value="PHOSPHOLIPASE A AND ACYLTRANSFERASE 3"/>
    <property type="match status" value="1"/>
</dbReference>
<keyword evidence="2" id="KW-0808">Transferase</keyword>
<evidence type="ECO:0000256" key="5">
    <source>
        <dbReference type="SAM" id="MobiDB-lite"/>
    </source>
</evidence>
<dbReference type="Pfam" id="PF04970">
    <property type="entry name" value="LRAT"/>
    <property type="match status" value="1"/>
</dbReference>
<dbReference type="EMBL" id="QBIY01012416">
    <property type="protein sequence ID" value="RXN25205.1"/>
    <property type="molecule type" value="Genomic_DNA"/>
</dbReference>
<dbReference type="GO" id="GO:0070292">
    <property type="term" value="P:N-acylphosphatidylethanolamine metabolic process"/>
    <property type="evidence" value="ECO:0007669"/>
    <property type="project" value="TreeGrafter"/>
</dbReference>
<comment type="caution">
    <text evidence="7">The sequence shown here is derived from an EMBL/GenBank/DDBJ whole genome shotgun (WGS) entry which is preliminary data.</text>
</comment>